<keyword evidence="7" id="KW-0732">Signal</keyword>
<evidence type="ECO:0000313" key="10">
    <source>
        <dbReference type="Proteomes" id="UP000306416"/>
    </source>
</evidence>
<dbReference type="AlphaFoldDB" id="A0A4S1CF34"/>
<dbReference type="GO" id="GO:0051603">
    <property type="term" value="P:proteolysis involved in protein catabolic process"/>
    <property type="evidence" value="ECO:0007669"/>
    <property type="project" value="TreeGrafter"/>
</dbReference>
<dbReference type="EMBL" id="SRSC01000002">
    <property type="protein sequence ID" value="TGU72128.1"/>
    <property type="molecule type" value="Genomic_DNA"/>
</dbReference>
<feature type="signal peptide" evidence="7">
    <location>
        <begin position="1"/>
        <end position="20"/>
    </location>
</feature>
<dbReference type="GO" id="GO:0046872">
    <property type="term" value="F:metal ion binding"/>
    <property type="evidence" value="ECO:0007669"/>
    <property type="project" value="UniProtKB-KW"/>
</dbReference>
<organism evidence="9 10">
    <name type="scientific">Geomonas terrae</name>
    <dbReference type="NCBI Taxonomy" id="2562681"/>
    <lineage>
        <taxon>Bacteria</taxon>
        <taxon>Pseudomonadati</taxon>
        <taxon>Thermodesulfobacteriota</taxon>
        <taxon>Desulfuromonadia</taxon>
        <taxon>Geobacterales</taxon>
        <taxon>Geobacteraceae</taxon>
        <taxon>Geomonas</taxon>
    </lineage>
</organism>
<evidence type="ECO:0000256" key="7">
    <source>
        <dbReference type="SAM" id="SignalP"/>
    </source>
</evidence>
<comment type="cofactor">
    <cofactor evidence="6">
        <name>Zn(2+)</name>
        <dbReference type="ChEBI" id="CHEBI:29105"/>
    </cofactor>
    <text evidence="6">Binds 1 zinc ion per subunit.</text>
</comment>
<dbReference type="RefSeq" id="WP_135869617.1">
    <property type="nucleotide sequence ID" value="NZ_SRSC01000002.1"/>
</dbReference>
<evidence type="ECO:0000313" key="9">
    <source>
        <dbReference type="EMBL" id="TGU72128.1"/>
    </source>
</evidence>
<evidence type="ECO:0000256" key="6">
    <source>
        <dbReference type="RuleBase" id="RU003983"/>
    </source>
</evidence>
<keyword evidence="2" id="KW-0479">Metal-binding</keyword>
<comment type="similarity">
    <text evidence="6">Belongs to the peptidase M48 family.</text>
</comment>
<keyword evidence="3 6" id="KW-0378">Hydrolase</keyword>
<proteinExistence type="inferred from homology"/>
<sequence>MIRLCLIVLLLVLCCPASFAAAGAGPAYPQDDDERRLWLRADEEVKKLNDSSQIYKNAEMELYLDNVVKTLRTREELAVLPLKFRIIRERSCNAFIFPNGSGYINTGMLANMENEAQLATILAHESIHAINRHMLKEFRDTKDKSALSTVLGMLTGNLLTPLGHLGALASMKGYSRELEAEADREGFRLLMRAGYDPYEAPKVFGALQKEAKVEDRKETFFFASHPMLQARIDNFNALLAVEANGKKGKNNAEGYLRTFAVLLLENAEMDMKAGHFGRAQDCITRYIVARGEDARACLLMGETFRRNSSHPDLVKAKELYQKAVRLDPLYPEPYRMLGLIAYKEKDVELARKSLGEYLKLQPGAQDRGYIEGMLQNLR</sequence>
<feature type="chain" id="PRO_5020316634" description="Peptidase M48 domain-containing protein" evidence="7">
    <location>
        <begin position="21"/>
        <end position="378"/>
    </location>
</feature>
<evidence type="ECO:0000256" key="5">
    <source>
        <dbReference type="ARBA" id="ARBA00023049"/>
    </source>
</evidence>
<feature type="domain" description="Peptidase M48" evidence="8">
    <location>
        <begin position="63"/>
        <end position="235"/>
    </location>
</feature>
<name>A0A4S1CF34_9BACT</name>
<protein>
    <recommendedName>
        <fullName evidence="8">Peptidase M48 domain-containing protein</fullName>
    </recommendedName>
</protein>
<dbReference type="Gene3D" id="1.25.40.10">
    <property type="entry name" value="Tetratricopeptide repeat domain"/>
    <property type="match status" value="1"/>
</dbReference>
<evidence type="ECO:0000256" key="3">
    <source>
        <dbReference type="ARBA" id="ARBA00022801"/>
    </source>
</evidence>
<dbReference type="PANTHER" id="PTHR22726:SF1">
    <property type="entry name" value="METALLOENDOPEPTIDASE OMA1, MITOCHONDRIAL"/>
    <property type="match status" value="1"/>
</dbReference>
<dbReference type="Proteomes" id="UP000306416">
    <property type="component" value="Unassembled WGS sequence"/>
</dbReference>
<gene>
    <name evidence="9" type="ORF">E4633_07355</name>
</gene>
<comment type="caution">
    <text evidence="9">The sequence shown here is derived from an EMBL/GenBank/DDBJ whole genome shotgun (WGS) entry which is preliminary data.</text>
</comment>
<keyword evidence="5 6" id="KW-0482">Metalloprotease</keyword>
<dbReference type="InterPro" id="IPR001915">
    <property type="entry name" value="Peptidase_M48"/>
</dbReference>
<keyword evidence="1 6" id="KW-0645">Protease</keyword>
<keyword evidence="4 6" id="KW-0862">Zinc</keyword>
<accession>A0A4S1CF34</accession>
<evidence type="ECO:0000256" key="2">
    <source>
        <dbReference type="ARBA" id="ARBA00022723"/>
    </source>
</evidence>
<dbReference type="CDD" id="cd07324">
    <property type="entry name" value="M48C_Oma1-like"/>
    <property type="match status" value="1"/>
</dbReference>
<dbReference type="SUPFAM" id="SSF48452">
    <property type="entry name" value="TPR-like"/>
    <property type="match status" value="1"/>
</dbReference>
<evidence type="ECO:0000256" key="4">
    <source>
        <dbReference type="ARBA" id="ARBA00022833"/>
    </source>
</evidence>
<dbReference type="PANTHER" id="PTHR22726">
    <property type="entry name" value="METALLOENDOPEPTIDASE OMA1"/>
    <property type="match status" value="1"/>
</dbReference>
<dbReference type="Gene3D" id="3.30.2010.10">
    <property type="entry name" value="Metalloproteases ('zincins'), catalytic domain"/>
    <property type="match status" value="1"/>
</dbReference>
<dbReference type="InterPro" id="IPR051156">
    <property type="entry name" value="Mito/Outer_Membr_Metalloprot"/>
</dbReference>
<evidence type="ECO:0000256" key="1">
    <source>
        <dbReference type="ARBA" id="ARBA00022670"/>
    </source>
</evidence>
<reference evidence="9 10" key="1">
    <citation type="submission" date="2019-04" db="EMBL/GenBank/DDBJ databases">
        <title>Geobacter oryzae sp. nov., ferric-reducing bacteria isolated from paddy soil.</title>
        <authorList>
            <person name="Xu Z."/>
            <person name="Masuda Y."/>
            <person name="Itoh H."/>
            <person name="Senoo K."/>
        </authorList>
    </citation>
    <scope>NUCLEOTIDE SEQUENCE [LARGE SCALE GENOMIC DNA]</scope>
    <source>
        <strain evidence="9 10">Red111</strain>
    </source>
</reference>
<keyword evidence="10" id="KW-1185">Reference proteome</keyword>
<dbReference type="GO" id="GO:0016020">
    <property type="term" value="C:membrane"/>
    <property type="evidence" value="ECO:0007669"/>
    <property type="project" value="TreeGrafter"/>
</dbReference>
<evidence type="ECO:0000259" key="8">
    <source>
        <dbReference type="Pfam" id="PF01435"/>
    </source>
</evidence>
<dbReference type="GO" id="GO:0004222">
    <property type="term" value="F:metalloendopeptidase activity"/>
    <property type="evidence" value="ECO:0007669"/>
    <property type="project" value="InterPro"/>
</dbReference>
<dbReference type="Pfam" id="PF01435">
    <property type="entry name" value="Peptidase_M48"/>
    <property type="match status" value="1"/>
</dbReference>
<dbReference type="InterPro" id="IPR011990">
    <property type="entry name" value="TPR-like_helical_dom_sf"/>
</dbReference>